<dbReference type="Gene3D" id="1.10.510.10">
    <property type="entry name" value="Transferase(Phosphotransferase) domain 1"/>
    <property type="match status" value="1"/>
</dbReference>
<sequence length="73" mass="8568">LRKYFKIIVKAIEQLHKFDCISSDIKRRNFAPGQRCNKQSKIISLFDFGLSRRYIDKVSSRVMKGDECRNASL</sequence>
<name>A0A0R3Q152_ANGCS</name>
<dbReference type="GO" id="GO:0005524">
    <property type="term" value="F:ATP binding"/>
    <property type="evidence" value="ECO:0007669"/>
    <property type="project" value="InterPro"/>
</dbReference>
<accession>A0A0R3Q152</accession>
<reference evidence="2" key="1">
    <citation type="submission" date="2017-02" db="UniProtKB">
        <authorList>
            <consortium name="WormBaseParasite"/>
        </authorList>
    </citation>
    <scope>IDENTIFICATION</scope>
</reference>
<protein>
    <submittedName>
        <fullName evidence="2">Protein kinase domain-containing protein</fullName>
    </submittedName>
</protein>
<dbReference type="InterPro" id="IPR000719">
    <property type="entry name" value="Prot_kinase_dom"/>
</dbReference>
<evidence type="ECO:0000313" key="2">
    <source>
        <dbReference type="WBParaSite" id="ACOC_0001271201-mRNA-1"/>
    </source>
</evidence>
<dbReference type="InterPro" id="IPR011009">
    <property type="entry name" value="Kinase-like_dom_sf"/>
</dbReference>
<evidence type="ECO:0000259" key="1">
    <source>
        <dbReference type="PROSITE" id="PS50011"/>
    </source>
</evidence>
<organism evidence="2">
    <name type="scientific">Angiostrongylus costaricensis</name>
    <name type="common">Nematode worm</name>
    <dbReference type="NCBI Taxonomy" id="334426"/>
    <lineage>
        <taxon>Eukaryota</taxon>
        <taxon>Metazoa</taxon>
        <taxon>Ecdysozoa</taxon>
        <taxon>Nematoda</taxon>
        <taxon>Chromadorea</taxon>
        <taxon>Rhabditida</taxon>
        <taxon>Rhabditina</taxon>
        <taxon>Rhabditomorpha</taxon>
        <taxon>Strongyloidea</taxon>
        <taxon>Metastrongylidae</taxon>
        <taxon>Angiostrongylus</taxon>
    </lineage>
</organism>
<dbReference type="PROSITE" id="PS50011">
    <property type="entry name" value="PROTEIN_KINASE_DOM"/>
    <property type="match status" value="1"/>
</dbReference>
<dbReference type="SUPFAM" id="SSF56112">
    <property type="entry name" value="Protein kinase-like (PK-like)"/>
    <property type="match status" value="1"/>
</dbReference>
<dbReference type="AlphaFoldDB" id="A0A0R3Q152"/>
<proteinExistence type="predicted"/>
<dbReference type="GO" id="GO:0004672">
    <property type="term" value="F:protein kinase activity"/>
    <property type="evidence" value="ECO:0007669"/>
    <property type="project" value="InterPro"/>
</dbReference>
<feature type="domain" description="Protein kinase" evidence="1">
    <location>
        <begin position="1"/>
        <end position="73"/>
    </location>
</feature>
<dbReference type="WBParaSite" id="ACOC_0001271201-mRNA-1">
    <property type="protein sequence ID" value="ACOC_0001271201-mRNA-1"/>
    <property type="gene ID" value="ACOC_0001271201"/>
</dbReference>